<dbReference type="SUPFAM" id="SSF81383">
    <property type="entry name" value="F-box domain"/>
    <property type="match status" value="1"/>
</dbReference>
<dbReference type="SMART" id="SM00256">
    <property type="entry name" value="FBOX"/>
    <property type="match status" value="1"/>
</dbReference>
<dbReference type="InterPro" id="IPR050796">
    <property type="entry name" value="SCF_F-box_component"/>
</dbReference>
<comment type="caution">
    <text evidence="2">The sequence shown here is derived from an EMBL/GenBank/DDBJ whole genome shotgun (WGS) entry which is preliminary data.</text>
</comment>
<dbReference type="Proteomes" id="UP000634136">
    <property type="component" value="Unassembled WGS sequence"/>
</dbReference>
<evidence type="ECO:0000259" key="1">
    <source>
        <dbReference type="PROSITE" id="PS50181"/>
    </source>
</evidence>
<dbReference type="OrthoDB" id="1751495at2759"/>
<organism evidence="2 3">
    <name type="scientific">Senna tora</name>
    <dbReference type="NCBI Taxonomy" id="362788"/>
    <lineage>
        <taxon>Eukaryota</taxon>
        <taxon>Viridiplantae</taxon>
        <taxon>Streptophyta</taxon>
        <taxon>Embryophyta</taxon>
        <taxon>Tracheophyta</taxon>
        <taxon>Spermatophyta</taxon>
        <taxon>Magnoliopsida</taxon>
        <taxon>eudicotyledons</taxon>
        <taxon>Gunneridae</taxon>
        <taxon>Pentapetalae</taxon>
        <taxon>rosids</taxon>
        <taxon>fabids</taxon>
        <taxon>Fabales</taxon>
        <taxon>Fabaceae</taxon>
        <taxon>Caesalpinioideae</taxon>
        <taxon>Cassia clade</taxon>
        <taxon>Senna</taxon>
    </lineage>
</organism>
<dbReference type="Gene3D" id="1.20.1280.50">
    <property type="match status" value="1"/>
</dbReference>
<dbReference type="PANTHER" id="PTHR31672:SF13">
    <property type="entry name" value="F-BOX PROTEIN CPR30-LIKE"/>
    <property type="match status" value="1"/>
</dbReference>
<dbReference type="EMBL" id="JAAIUW010000001">
    <property type="protein sequence ID" value="KAF7845306.1"/>
    <property type="molecule type" value="Genomic_DNA"/>
</dbReference>
<dbReference type="InterPro" id="IPR036047">
    <property type="entry name" value="F-box-like_dom_sf"/>
</dbReference>
<dbReference type="PROSITE" id="PS50181">
    <property type="entry name" value="FBOX"/>
    <property type="match status" value="1"/>
</dbReference>
<protein>
    <submittedName>
        <fullName evidence="2">F-box/kelch-repeat protein</fullName>
    </submittedName>
</protein>
<reference evidence="2" key="1">
    <citation type="submission" date="2020-09" db="EMBL/GenBank/DDBJ databases">
        <title>Genome-Enabled Discovery of Anthraquinone Biosynthesis in Senna tora.</title>
        <authorList>
            <person name="Kang S.-H."/>
            <person name="Pandey R.P."/>
            <person name="Lee C.-M."/>
            <person name="Sim J.-S."/>
            <person name="Jeong J.-T."/>
            <person name="Choi B.-S."/>
            <person name="Jung M."/>
            <person name="Ginzburg D."/>
            <person name="Zhao K."/>
            <person name="Won S.Y."/>
            <person name="Oh T.-J."/>
            <person name="Yu Y."/>
            <person name="Kim N.-H."/>
            <person name="Lee O.R."/>
            <person name="Lee T.-H."/>
            <person name="Bashyal P."/>
            <person name="Kim T.-S."/>
            <person name="Lee W.-H."/>
            <person name="Kawkins C."/>
            <person name="Kim C.-K."/>
            <person name="Kim J.S."/>
            <person name="Ahn B.O."/>
            <person name="Rhee S.Y."/>
            <person name="Sohng J.K."/>
        </authorList>
    </citation>
    <scope>NUCLEOTIDE SEQUENCE</scope>
    <source>
        <tissue evidence="2">Leaf</tissue>
    </source>
</reference>
<gene>
    <name evidence="2" type="ORF">G2W53_002211</name>
</gene>
<dbReference type="AlphaFoldDB" id="A0A835CJA0"/>
<feature type="domain" description="F-box" evidence="1">
    <location>
        <begin position="1"/>
        <end position="50"/>
    </location>
</feature>
<keyword evidence="3" id="KW-1185">Reference proteome</keyword>
<accession>A0A835CJA0</accession>
<sequence>MSDYFPPEVIVEILHRLPLKSLVKCISVCKSWKSLITHQPFISDHLTHTLTSNNGHSSFFLQLYSEMRTESPMIYTYWDTLSLYSDNKQIDDRLSILTHPCPQHFFQNDYSTMVGTCNGLSDLSLSTMNTLQKLRFSLLLLLPNVAARRPPQMFLNGAIHWVVKRRSNINGQVHNFILSFDVAEET</sequence>
<name>A0A835CJA0_9FABA</name>
<evidence type="ECO:0000313" key="3">
    <source>
        <dbReference type="Proteomes" id="UP000634136"/>
    </source>
</evidence>
<dbReference type="CDD" id="cd22157">
    <property type="entry name" value="F-box_AtFBW1-like"/>
    <property type="match status" value="1"/>
</dbReference>
<dbReference type="Pfam" id="PF00646">
    <property type="entry name" value="F-box"/>
    <property type="match status" value="1"/>
</dbReference>
<evidence type="ECO:0000313" key="2">
    <source>
        <dbReference type="EMBL" id="KAF7845306.1"/>
    </source>
</evidence>
<dbReference type="PANTHER" id="PTHR31672">
    <property type="entry name" value="BNACNNG10540D PROTEIN"/>
    <property type="match status" value="1"/>
</dbReference>
<dbReference type="InterPro" id="IPR001810">
    <property type="entry name" value="F-box_dom"/>
</dbReference>
<proteinExistence type="predicted"/>